<organism evidence="1">
    <name type="scientific">Tetrabaena socialis</name>
    <dbReference type="NCBI Taxonomy" id="47790"/>
    <lineage>
        <taxon>Eukaryota</taxon>
        <taxon>Viridiplantae</taxon>
        <taxon>Chlorophyta</taxon>
        <taxon>core chlorophytes</taxon>
        <taxon>Chlorophyceae</taxon>
        <taxon>CS clade</taxon>
        <taxon>Chlamydomonadales</taxon>
        <taxon>Tetrabaenaceae</taxon>
        <taxon>Tetrabaena</taxon>
    </lineage>
</organism>
<dbReference type="EMBL" id="KX232643">
    <property type="protein sequence ID" value="ANQ46363.1"/>
    <property type="molecule type" value="Genomic_DNA"/>
</dbReference>
<dbReference type="AlphaFoldDB" id="A0A1B1FK45"/>
<gene>
    <name evidence="1" type="primary">orf234</name>
</gene>
<name>A0A1B1FK45_9CHLO</name>
<reference evidence="1" key="1">
    <citation type="submission" date="2016-05" db="EMBL/GenBank/DDBJ databases">
        <authorList>
            <person name="Lavstsen T."/>
            <person name="Jespersen J.S."/>
        </authorList>
    </citation>
    <scope>NUCLEOTIDE SEQUENCE</scope>
</reference>
<sequence>MTQAFLDLLQGISNPYLDFINSCREKQYSKETFLYVHHIVPRFHYKKHALAFGRGPKGLRHTSTFDKPNNKVTLSYKDHVHAHELRYQVYKEAGDKAALLTMSGLTEDGFRAMLRAGAEATNELMKRQGRTVFNINWQKEMGRRSMALPNALETRSKGGKTSMKNQNTGRIIRKEQRHLWSYNGQPFLCTFNFDLTSELLLLLNKAKPSKLKRISPLLKGTRRTAYGWSVQEIT</sequence>
<geneLocation type="chloroplast" evidence="1"/>
<keyword evidence="1" id="KW-0934">Plastid</keyword>
<accession>A0A1B1FK45</accession>
<evidence type="ECO:0000313" key="1">
    <source>
        <dbReference type="EMBL" id="ANQ46363.1"/>
    </source>
</evidence>
<protein>
    <submittedName>
        <fullName evidence="1">Uncharacterized protein</fullName>
    </submittedName>
</protein>
<proteinExistence type="predicted"/>
<keyword evidence="1" id="KW-0150">Chloroplast</keyword>